<dbReference type="SUPFAM" id="SSF75304">
    <property type="entry name" value="Amidase signature (AS) enzymes"/>
    <property type="match status" value="1"/>
</dbReference>
<feature type="chain" id="PRO_5025455929" evidence="1">
    <location>
        <begin position="25"/>
        <end position="560"/>
    </location>
</feature>
<gene>
    <name evidence="3" type="ORF">BDY21DRAFT_109261</name>
</gene>
<dbReference type="PANTHER" id="PTHR42678">
    <property type="entry name" value="AMIDASE"/>
    <property type="match status" value="1"/>
</dbReference>
<dbReference type="EMBL" id="MU001692">
    <property type="protein sequence ID" value="KAF2454316.1"/>
    <property type="molecule type" value="Genomic_DNA"/>
</dbReference>
<dbReference type="Gene3D" id="3.90.1300.10">
    <property type="entry name" value="Amidase signature (AS) domain"/>
    <property type="match status" value="1"/>
</dbReference>
<dbReference type="OrthoDB" id="566138at2759"/>
<keyword evidence="1" id="KW-0732">Signal</keyword>
<dbReference type="Proteomes" id="UP000799766">
    <property type="component" value="Unassembled WGS sequence"/>
</dbReference>
<dbReference type="AlphaFoldDB" id="A0A6A6NRE4"/>
<evidence type="ECO:0000313" key="4">
    <source>
        <dbReference type="Proteomes" id="UP000799766"/>
    </source>
</evidence>
<dbReference type="InterPro" id="IPR023631">
    <property type="entry name" value="Amidase_dom"/>
</dbReference>
<protein>
    <submittedName>
        <fullName evidence="3">Amidase</fullName>
    </submittedName>
</protein>
<dbReference type="Pfam" id="PF01425">
    <property type="entry name" value="Amidase"/>
    <property type="match status" value="1"/>
</dbReference>
<proteinExistence type="predicted"/>
<accession>A0A6A6NRE4</accession>
<keyword evidence="4" id="KW-1185">Reference proteome</keyword>
<evidence type="ECO:0000259" key="2">
    <source>
        <dbReference type="Pfam" id="PF01425"/>
    </source>
</evidence>
<organism evidence="3 4">
    <name type="scientific">Lineolata rhizophorae</name>
    <dbReference type="NCBI Taxonomy" id="578093"/>
    <lineage>
        <taxon>Eukaryota</taxon>
        <taxon>Fungi</taxon>
        <taxon>Dikarya</taxon>
        <taxon>Ascomycota</taxon>
        <taxon>Pezizomycotina</taxon>
        <taxon>Dothideomycetes</taxon>
        <taxon>Dothideomycetes incertae sedis</taxon>
        <taxon>Lineolatales</taxon>
        <taxon>Lineolataceae</taxon>
        <taxon>Lineolata</taxon>
    </lineage>
</organism>
<feature type="domain" description="Amidase" evidence="2">
    <location>
        <begin position="66"/>
        <end position="527"/>
    </location>
</feature>
<dbReference type="InterPro" id="IPR036928">
    <property type="entry name" value="AS_sf"/>
</dbReference>
<evidence type="ECO:0000313" key="3">
    <source>
        <dbReference type="EMBL" id="KAF2454316.1"/>
    </source>
</evidence>
<name>A0A6A6NRE4_9PEZI</name>
<reference evidence="3" key="1">
    <citation type="journal article" date="2020" name="Stud. Mycol.">
        <title>101 Dothideomycetes genomes: a test case for predicting lifestyles and emergence of pathogens.</title>
        <authorList>
            <person name="Haridas S."/>
            <person name="Albert R."/>
            <person name="Binder M."/>
            <person name="Bloem J."/>
            <person name="Labutti K."/>
            <person name="Salamov A."/>
            <person name="Andreopoulos B."/>
            <person name="Baker S."/>
            <person name="Barry K."/>
            <person name="Bills G."/>
            <person name="Bluhm B."/>
            <person name="Cannon C."/>
            <person name="Castanera R."/>
            <person name="Culley D."/>
            <person name="Daum C."/>
            <person name="Ezra D."/>
            <person name="Gonzalez J."/>
            <person name="Henrissat B."/>
            <person name="Kuo A."/>
            <person name="Liang C."/>
            <person name="Lipzen A."/>
            <person name="Lutzoni F."/>
            <person name="Magnuson J."/>
            <person name="Mondo S."/>
            <person name="Nolan M."/>
            <person name="Ohm R."/>
            <person name="Pangilinan J."/>
            <person name="Park H.-J."/>
            <person name="Ramirez L."/>
            <person name="Alfaro M."/>
            <person name="Sun H."/>
            <person name="Tritt A."/>
            <person name="Yoshinaga Y."/>
            <person name="Zwiers L.-H."/>
            <person name="Turgeon B."/>
            <person name="Goodwin S."/>
            <person name="Spatafora J."/>
            <person name="Crous P."/>
            <person name="Grigoriev I."/>
        </authorList>
    </citation>
    <scope>NUCLEOTIDE SEQUENCE</scope>
    <source>
        <strain evidence="3">ATCC 16933</strain>
    </source>
</reference>
<sequence>MAGLLSWWSRVALVSLCSSALVSCFVAEPRSAKPLELDRECFPSLINITIDELTAGLESGKFTSVDLVNAYIERILEVNDTLNVVTELNPDALSIAEALDEERAAGAARGALHGIPILIKNNIATNDAMNNTAGSWSLVGSEVPEDSTLANKLREAGAIILGKANLSQWANYRSSNSSNGWSAYGGQVYAAYHEDQDPSGSSSGSGVAASLGLALAALGTETSGSILSPSNRNDVVGIKPTVGLTSRYLVIPISEHQDTVGPMARTVKDAAYVLQVLAGYDEHDNYTSAIPNDGVIPDYVAACDPDALNGARIGVPTNVIEYYTSGFTAMMTEVDAFYADLDVFRDAGAEIVLDANYTAWDQYTNSSNTTIVLQADFITNIAEYLAELTVNPNDITNLEELRAWTQAEPLEDYPDRNTAVWDGALEAGFGNTDPRFWEAYQANQFLGGEGGVLGALERNSLDAIILPTSFSPGNPAVVGAPGINVPLGFYPPDANVTMNSRGNLVATGPNVPFGISFLGRRFSEETLIGLAYAYEQLTFHRDDVQPYIEPTVELACACGH</sequence>
<feature type="signal peptide" evidence="1">
    <location>
        <begin position="1"/>
        <end position="24"/>
    </location>
</feature>
<evidence type="ECO:0000256" key="1">
    <source>
        <dbReference type="SAM" id="SignalP"/>
    </source>
</evidence>
<dbReference type="PANTHER" id="PTHR42678:SF34">
    <property type="entry name" value="OS04G0183300 PROTEIN"/>
    <property type="match status" value="1"/>
</dbReference>